<reference evidence="2 3" key="1">
    <citation type="submission" date="2018-06" db="EMBL/GenBank/DDBJ databases">
        <title>Comparative genomics reveals the genomic features of Rhizophagus irregularis, R. cerebriforme, R. diaphanum and Gigaspora rosea, and their symbiotic lifestyle signature.</title>
        <authorList>
            <person name="Morin E."/>
            <person name="San Clemente H."/>
            <person name="Chen E.C.H."/>
            <person name="De La Providencia I."/>
            <person name="Hainaut M."/>
            <person name="Kuo A."/>
            <person name="Kohler A."/>
            <person name="Murat C."/>
            <person name="Tang N."/>
            <person name="Roy S."/>
            <person name="Loubradou J."/>
            <person name="Henrissat B."/>
            <person name="Grigoriev I.V."/>
            <person name="Corradi N."/>
            <person name="Roux C."/>
            <person name="Martin F.M."/>
        </authorList>
    </citation>
    <scope>NUCLEOTIDE SEQUENCE [LARGE SCALE GENOMIC DNA]</scope>
    <source>
        <strain evidence="2 3">DAOM 194757</strain>
    </source>
</reference>
<dbReference type="EMBL" id="QKWP01000232">
    <property type="protein sequence ID" value="RIB24062.1"/>
    <property type="molecule type" value="Genomic_DNA"/>
</dbReference>
<proteinExistence type="predicted"/>
<accession>A0A397VQ46</accession>
<dbReference type="Proteomes" id="UP000266673">
    <property type="component" value="Unassembled WGS sequence"/>
</dbReference>
<dbReference type="Pfam" id="PF12937">
    <property type="entry name" value="F-box-like"/>
    <property type="match status" value="1"/>
</dbReference>
<name>A0A397VQ46_9GLOM</name>
<gene>
    <name evidence="2" type="ORF">C2G38_742121</name>
</gene>
<evidence type="ECO:0000313" key="2">
    <source>
        <dbReference type="EMBL" id="RIB24062.1"/>
    </source>
</evidence>
<dbReference type="InterPro" id="IPR001810">
    <property type="entry name" value="F-box_dom"/>
</dbReference>
<feature type="domain" description="F-box" evidence="1">
    <location>
        <begin position="11"/>
        <end position="53"/>
    </location>
</feature>
<dbReference type="InterPro" id="IPR036561">
    <property type="entry name" value="MAM33_sf"/>
</dbReference>
<evidence type="ECO:0000259" key="1">
    <source>
        <dbReference type="Pfam" id="PF12937"/>
    </source>
</evidence>
<protein>
    <recommendedName>
        <fullName evidence="1">F-box domain-containing protein</fullName>
    </recommendedName>
</protein>
<evidence type="ECO:0000313" key="3">
    <source>
        <dbReference type="Proteomes" id="UP000266673"/>
    </source>
</evidence>
<dbReference type="SUPFAM" id="SSF54529">
    <property type="entry name" value="Mitochondrial glycoprotein MAM33-like"/>
    <property type="match status" value="1"/>
</dbReference>
<dbReference type="Gene3D" id="3.10.280.10">
    <property type="entry name" value="Mitochondrial glycoprotein"/>
    <property type="match status" value="1"/>
</dbReference>
<organism evidence="2 3">
    <name type="scientific">Gigaspora rosea</name>
    <dbReference type="NCBI Taxonomy" id="44941"/>
    <lineage>
        <taxon>Eukaryota</taxon>
        <taxon>Fungi</taxon>
        <taxon>Fungi incertae sedis</taxon>
        <taxon>Mucoromycota</taxon>
        <taxon>Glomeromycotina</taxon>
        <taxon>Glomeromycetes</taxon>
        <taxon>Diversisporales</taxon>
        <taxon>Gigasporaceae</taxon>
        <taxon>Gigaspora</taxon>
    </lineage>
</organism>
<dbReference type="AlphaFoldDB" id="A0A397VQ46"/>
<dbReference type="OrthoDB" id="2388139at2759"/>
<comment type="caution">
    <text evidence="2">The sequence shown here is derived from an EMBL/GenBank/DDBJ whole genome shotgun (WGS) entry which is preliminary data.</text>
</comment>
<keyword evidence="3" id="KW-1185">Reference proteome</keyword>
<sequence>MASKIFVADMPELMENIFNNLNNEITRSSLRSCALVNRYWCKMAVPILWQDPFSSVQRPLFISKYFSSLEEDEKLGLKEFLEERGINEEFYNTLFDYARFLKVLDIWRLERRLEEWIAFKLDDPELFYNKEMHTEMHYIINLLFKLFIESGATLHKLGLKSLELKPEIFYTLGENKQFFSRIQHLSLGIIDDNNIESTTTLLRD</sequence>